<name>A0A382IFH7_9ZZZZ</name>
<dbReference type="PANTHER" id="PTHR33284:SF1">
    <property type="entry name" value="RIBOSOMAL PROTEIN L25_GLN-TRNA SYNTHETASE, ANTI-CODON-BINDING DOMAIN-CONTAINING PROTEIN"/>
    <property type="match status" value="1"/>
</dbReference>
<dbReference type="AlphaFoldDB" id="A0A382IFH7"/>
<dbReference type="GO" id="GO:0008097">
    <property type="term" value="F:5S rRNA binding"/>
    <property type="evidence" value="ECO:0007669"/>
    <property type="project" value="InterPro"/>
</dbReference>
<evidence type="ECO:0000256" key="3">
    <source>
        <dbReference type="ARBA" id="ARBA00022980"/>
    </source>
</evidence>
<dbReference type="InterPro" id="IPR037121">
    <property type="entry name" value="Ribosomal_bL25_C"/>
</dbReference>
<reference evidence="8" key="1">
    <citation type="submission" date="2018-05" db="EMBL/GenBank/DDBJ databases">
        <authorList>
            <person name="Lanie J.A."/>
            <person name="Ng W.-L."/>
            <person name="Kazmierczak K.M."/>
            <person name="Andrzejewski T.M."/>
            <person name="Davidsen T.M."/>
            <person name="Wayne K.J."/>
            <person name="Tettelin H."/>
            <person name="Glass J.I."/>
            <person name="Rusch D."/>
            <person name="Podicherti R."/>
            <person name="Tsui H.-C.T."/>
            <person name="Winkler M.E."/>
        </authorList>
    </citation>
    <scope>NUCLEOTIDE SEQUENCE</scope>
</reference>
<keyword evidence="3" id="KW-0689">Ribosomal protein</keyword>
<dbReference type="InterPro" id="IPR020056">
    <property type="entry name" value="Rbsml_bL25/Gln-tRNA_synth_N"/>
</dbReference>
<feature type="compositionally biased region" description="Low complexity" evidence="5">
    <location>
        <begin position="211"/>
        <end position="221"/>
    </location>
</feature>
<evidence type="ECO:0000259" key="7">
    <source>
        <dbReference type="Pfam" id="PF14693"/>
    </source>
</evidence>
<dbReference type="InterPro" id="IPR029751">
    <property type="entry name" value="Ribosomal_L25_dom"/>
</dbReference>
<protein>
    <submittedName>
        <fullName evidence="8">Uncharacterized protein</fullName>
    </submittedName>
</protein>
<dbReference type="InterPro" id="IPR020930">
    <property type="entry name" value="Ribosomal_uL5_bac-type"/>
</dbReference>
<dbReference type="InterPro" id="IPR011035">
    <property type="entry name" value="Ribosomal_bL25/Gln-tRNA_synth"/>
</dbReference>
<dbReference type="EMBL" id="UINC01066867">
    <property type="protein sequence ID" value="SVB97987.1"/>
    <property type="molecule type" value="Genomic_DNA"/>
</dbReference>
<dbReference type="GO" id="GO:0022625">
    <property type="term" value="C:cytosolic large ribosomal subunit"/>
    <property type="evidence" value="ECO:0007669"/>
    <property type="project" value="TreeGrafter"/>
</dbReference>
<evidence type="ECO:0000256" key="1">
    <source>
        <dbReference type="ARBA" id="ARBA00022730"/>
    </source>
</evidence>
<keyword evidence="1" id="KW-0699">rRNA-binding</keyword>
<feature type="compositionally biased region" description="Acidic residues" evidence="5">
    <location>
        <begin position="189"/>
        <end position="210"/>
    </location>
</feature>
<dbReference type="NCBIfam" id="TIGR00731">
    <property type="entry name" value="bL25_bact_ctc"/>
    <property type="match status" value="1"/>
</dbReference>
<feature type="non-terminal residue" evidence="8">
    <location>
        <position position="221"/>
    </location>
</feature>
<proteinExistence type="inferred from homology"/>
<dbReference type="Pfam" id="PF14693">
    <property type="entry name" value="Ribosomal_TL5_C"/>
    <property type="match status" value="1"/>
</dbReference>
<dbReference type="NCBIfam" id="NF004612">
    <property type="entry name" value="PRK05943.1"/>
    <property type="match status" value="1"/>
</dbReference>
<evidence type="ECO:0000256" key="5">
    <source>
        <dbReference type="SAM" id="MobiDB-lite"/>
    </source>
</evidence>
<evidence type="ECO:0000259" key="6">
    <source>
        <dbReference type="Pfam" id="PF01386"/>
    </source>
</evidence>
<feature type="region of interest" description="Disordered" evidence="5">
    <location>
        <begin position="1"/>
        <end position="24"/>
    </location>
</feature>
<dbReference type="Pfam" id="PF01386">
    <property type="entry name" value="Ribosomal_L25p"/>
    <property type="match status" value="1"/>
</dbReference>
<dbReference type="InterPro" id="IPR020057">
    <property type="entry name" value="Ribosomal_bL25_b-dom"/>
</dbReference>
<dbReference type="SUPFAM" id="SSF50715">
    <property type="entry name" value="Ribosomal protein L25-like"/>
    <property type="match status" value="1"/>
</dbReference>
<dbReference type="GO" id="GO:0003735">
    <property type="term" value="F:structural constituent of ribosome"/>
    <property type="evidence" value="ECO:0007669"/>
    <property type="project" value="InterPro"/>
</dbReference>
<dbReference type="InterPro" id="IPR001021">
    <property type="entry name" value="Ribosomal_bL25_long"/>
</dbReference>
<dbReference type="Gene3D" id="2.40.240.10">
    <property type="entry name" value="Ribosomal Protein L25, Chain P"/>
    <property type="match status" value="1"/>
</dbReference>
<accession>A0A382IFH7</accession>
<dbReference type="PANTHER" id="PTHR33284">
    <property type="entry name" value="RIBOSOMAL PROTEIN L25/GLN-TRNA SYNTHETASE, ANTI-CODON-BINDING DOMAIN-CONTAINING PROTEIN"/>
    <property type="match status" value="1"/>
</dbReference>
<dbReference type="GO" id="GO:0006412">
    <property type="term" value="P:translation"/>
    <property type="evidence" value="ECO:0007669"/>
    <property type="project" value="InterPro"/>
</dbReference>
<keyword evidence="2" id="KW-0694">RNA-binding</keyword>
<evidence type="ECO:0000256" key="4">
    <source>
        <dbReference type="ARBA" id="ARBA00023274"/>
    </source>
</evidence>
<dbReference type="Gene3D" id="2.170.120.20">
    <property type="entry name" value="Ribosomal protein L25, beta domain"/>
    <property type="match status" value="1"/>
</dbReference>
<gene>
    <name evidence="8" type="ORF">METZ01_LOCUS250841</name>
</gene>
<organism evidence="8">
    <name type="scientific">marine metagenome</name>
    <dbReference type="NCBI Taxonomy" id="408172"/>
    <lineage>
        <taxon>unclassified sequences</taxon>
        <taxon>metagenomes</taxon>
        <taxon>ecological metagenomes</taxon>
    </lineage>
</organism>
<dbReference type="HAMAP" id="MF_01334">
    <property type="entry name" value="Ribosomal_bL25_CTC"/>
    <property type="match status" value="1"/>
</dbReference>
<feature type="region of interest" description="Disordered" evidence="5">
    <location>
        <begin position="188"/>
        <end position="221"/>
    </location>
</feature>
<feature type="domain" description="Large ribosomal subunit protein bL25 L25" evidence="6">
    <location>
        <begin position="7"/>
        <end position="96"/>
    </location>
</feature>
<sequence>MGVNTLLEAKRRNETGKGSSRKIRSSGDIPAVIYGRGQDTISLTIDSQESKRLFQSVSVENTIINVKIDSEDEEFETLVREIQVHPYRDDILHVDFYRIERGVALEVDIPVDYTGTAAGVTEGGVLEILFRELRVKCRPSQIPEIISVDISDLEIGSSLKVSDIVVDEEVELMADPGQAICMVALPKEEVEEEEVEDDELLEEGMEEGEEGSMASEGEGEE</sequence>
<feature type="domain" description="Large ribosomal subunit protein bL25 beta" evidence="7">
    <location>
        <begin position="105"/>
        <end position="186"/>
    </location>
</feature>
<keyword evidence="4" id="KW-0687">Ribonucleoprotein</keyword>
<evidence type="ECO:0000256" key="2">
    <source>
        <dbReference type="ARBA" id="ARBA00022884"/>
    </source>
</evidence>
<evidence type="ECO:0000313" key="8">
    <source>
        <dbReference type="EMBL" id="SVB97987.1"/>
    </source>
</evidence>
<dbReference type="CDD" id="cd00495">
    <property type="entry name" value="Ribosomal_L25_TL5_CTC"/>
    <property type="match status" value="1"/>
</dbReference>